<dbReference type="AlphaFoldDB" id="A0A835CHL3"/>
<name>A0A835CHL3_9FABA</name>
<comment type="caution">
    <text evidence="1">The sequence shown here is derived from an EMBL/GenBank/DDBJ whole genome shotgun (WGS) entry which is preliminary data.</text>
</comment>
<gene>
    <name evidence="1" type="ORF">G2W53_007794</name>
</gene>
<evidence type="ECO:0000313" key="2">
    <source>
        <dbReference type="Proteomes" id="UP000634136"/>
    </source>
</evidence>
<organism evidence="1 2">
    <name type="scientific">Senna tora</name>
    <dbReference type="NCBI Taxonomy" id="362788"/>
    <lineage>
        <taxon>Eukaryota</taxon>
        <taxon>Viridiplantae</taxon>
        <taxon>Streptophyta</taxon>
        <taxon>Embryophyta</taxon>
        <taxon>Tracheophyta</taxon>
        <taxon>Spermatophyta</taxon>
        <taxon>Magnoliopsida</taxon>
        <taxon>eudicotyledons</taxon>
        <taxon>Gunneridae</taxon>
        <taxon>Pentapetalae</taxon>
        <taxon>rosids</taxon>
        <taxon>fabids</taxon>
        <taxon>Fabales</taxon>
        <taxon>Fabaceae</taxon>
        <taxon>Caesalpinioideae</taxon>
        <taxon>Cassia clade</taxon>
        <taxon>Senna</taxon>
    </lineage>
</organism>
<dbReference type="Proteomes" id="UP000634136">
    <property type="component" value="Unassembled WGS sequence"/>
</dbReference>
<reference evidence="1" key="1">
    <citation type="submission" date="2020-09" db="EMBL/GenBank/DDBJ databases">
        <title>Genome-Enabled Discovery of Anthraquinone Biosynthesis in Senna tora.</title>
        <authorList>
            <person name="Kang S.-H."/>
            <person name="Pandey R.P."/>
            <person name="Lee C.-M."/>
            <person name="Sim J.-S."/>
            <person name="Jeong J.-T."/>
            <person name="Choi B.-S."/>
            <person name="Jung M."/>
            <person name="Ginzburg D."/>
            <person name="Zhao K."/>
            <person name="Won S.Y."/>
            <person name="Oh T.-J."/>
            <person name="Yu Y."/>
            <person name="Kim N.-H."/>
            <person name="Lee O.R."/>
            <person name="Lee T.-H."/>
            <person name="Bashyal P."/>
            <person name="Kim T.-S."/>
            <person name="Lee W.-H."/>
            <person name="Kawkins C."/>
            <person name="Kim C.-K."/>
            <person name="Kim J.S."/>
            <person name="Ahn B.O."/>
            <person name="Rhee S.Y."/>
            <person name="Sohng J.K."/>
        </authorList>
    </citation>
    <scope>NUCLEOTIDE SEQUENCE</scope>
    <source>
        <tissue evidence="1">Leaf</tissue>
    </source>
</reference>
<keyword evidence="2" id="KW-1185">Reference proteome</keyword>
<proteinExistence type="predicted"/>
<protein>
    <submittedName>
        <fullName evidence="1">Uncharacterized protein</fullName>
    </submittedName>
</protein>
<accession>A0A835CHL3</accession>
<dbReference type="EMBL" id="JAAIUW010000003">
    <property type="protein sequence ID" value="KAF7839312.1"/>
    <property type="molecule type" value="Genomic_DNA"/>
</dbReference>
<sequence>MKASKEVWLEGRKEQFNAKNDALEIPKHISEVMRRSGYEKVSARQPSNLISSTIGSQLYGSSNNNVGLGLSHQRTCGKADPSQAVF</sequence>
<evidence type="ECO:0000313" key="1">
    <source>
        <dbReference type="EMBL" id="KAF7839312.1"/>
    </source>
</evidence>